<dbReference type="KEGG" id="vg:55811439"/>
<keyword evidence="1" id="KW-1133">Transmembrane helix</keyword>
<keyword evidence="1" id="KW-0472">Membrane</keyword>
<keyword evidence="3" id="KW-1185">Reference proteome</keyword>
<proteinExistence type="predicted"/>
<evidence type="ECO:0000256" key="1">
    <source>
        <dbReference type="SAM" id="Phobius"/>
    </source>
</evidence>
<keyword evidence="1" id="KW-0812">Transmembrane</keyword>
<name>A0A3T0IH72_9CAUD</name>
<dbReference type="Proteomes" id="UP000287416">
    <property type="component" value="Segment"/>
</dbReference>
<organism evidence="2 3">
    <name type="scientific">Acinetobacter phage AbTZA1</name>
    <dbReference type="NCBI Taxonomy" id="2500827"/>
    <lineage>
        <taxon>Viruses</taxon>
        <taxon>Duplodnaviria</taxon>
        <taxon>Heunggongvirae</taxon>
        <taxon>Uroviricota</taxon>
        <taxon>Caudoviricetes</taxon>
        <taxon>Pantevenvirales</taxon>
        <taxon>Straboviridae</taxon>
        <taxon>Twarogvirinae</taxon>
        <taxon>Hadassahvirus</taxon>
        <taxon>Hadassahvirus azbtza1</taxon>
    </lineage>
</organism>
<reference evidence="2 3" key="1">
    <citation type="submission" date="2018-12" db="EMBL/GenBank/DDBJ databases">
        <title>Successful treatment of antibiotic resistant microbial bone infection with bacteriophages.</title>
        <authorList>
            <person name="Nir-Paz R."/>
            <person name="Gelman D."/>
            <person name="Khouri A."/>
            <person name="Sisson B.M."/>
            <person name="Fackler J."/>
            <person name="Oren S.A."/>
            <person name="Khalifa L."/>
            <person name="Rimon A."/>
            <person name="Glazer S.C."/>
            <person name="Moses A.E."/>
            <person name="Yoram W."/>
            <person name="Schooley R.T."/>
            <person name="Hazan R."/>
        </authorList>
    </citation>
    <scope>NUCLEOTIDE SEQUENCE [LARGE SCALE GENOMIC DNA]</scope>
</reference>
<evidence type="ECO:0000313" key="2">
    <source>
        <dbReference type="EMBL" id="AZU98760.1"/>
    </source>
</evidence>
<sequence>MTKQKGEVTDNFKKNPKATLSFAAIALAGVAAVVGVLTGSVEPEQAMTLVTKLLNALMLGV</sequence>
<dbReference type="RefSeq" id="YP_009882143.1">
    <property type="nucleotide sequence ID" value="NC_049445.1"/>
</dbReference>
<protein>
    <submittedName>
        <fullName evidence="2">Uncharacterized protein</fullName>
    </submittedName>
</protein>
<accession>A0A3T0IH72</accession>
<dbReference type="EMBL" id="MK278860">
    <property type="protein sequence ID" value="AZU98760.1"/>
    <property type="molecule type" value="Genomic_DNA"/>
</dbReference>
<evidence type="ECO:0000313" key="3">
    <source>
        <dbReference type="Proteomes" id="UP000287416"/>
    </source>
</evidence>
<dbReference type="GeneID" id="55811439"/>
<feature type="transmembrane region" description="Helical" evidence="1">
    <location>
        <begin position="20"/>
        <end position="41"/>
    </location>
</feature>